<dbReference type="InterPro" id="IPR018770">
    <property type="entry name" value="ChloroindolylP_hydrolase"/>
</dbReference>
<dbReference type="OrthoDB" id="2243657at2"/>
<evidence type="ECO:0000256" key="1">
    <source>
        <dbReference type="SAM" id="Coils"/>
    </source>
</evidence>
<comment type="caution">
    <text evidence="3">The sequence shown here is derived from an EMBL/GenBank/DDBJ whole genome shotgun (WGS) entry which is preliminary data.</text>
</comment>
<evidence type="ECO:0000313" key="4">
    <source>
        <dbReference type="Proteomes" id="UP000094469"/>
    </source>
</evidence>
<sequence length="223" mass="25755">MRKGRLIKIVAYLFLAGLVLRFITGVHIPAVVVILLLLVVLLFNGSKKKTGKKEEALPNLTKTKEEHYANLGMTDQEINFFRDTMNTTKKQIVQLQENMNASTKLRAVDLRNDTLRVSKALFKELVKEPKKLHLANHFLYTHLPNLVDLTSKYLEIDDHEIKNKQTYEKLEESAQIIDQVSKLIKKDYEQFVADDLEDLDIEISVAKNSLKRDNSSNERNDEF</sequence>
<keyword evidence="1" id="KW-0175">Coiled coil</keyword>
<keyword evidence="2" id="KW-0472">Membrane</keyword>
<feature type="coiled-coil region" evidence="1">
    <location>
        <begin position="78"/>
        <end position="105"/>
    </location>
</feature>
<evidence type="ECO:0000313" key="3">
    <source>
        <dbReference type="EMBL" id="OEG22991.1"/>
    </source>
</evidence>
<keyword evidence="4" id="KW-1185">Reference proteome</keyword>
<gene>
    <name evidence="3" type="ORF">BCR24_14145</name>
</gene>
<keyword evidence="2" id="KW-0812">Transmembrane</keyword>
<dbReference type="AlphaFoldDB" id="A0A1E5HDI2"/>
<dbReference type="RefSeq" id="WP_069639638.1">
    <property type="nucleotide sequence ID" value="NZ_JAFBEZ010000017.1"/>
</dbReference>
<proteinExistence type="predicted"/>
<dbReference type="Proteomes" id="UP000094469">
    <property type="component" value="Unassembled WGS sequence"/>
</dbReference>
<dbReference type="EMBL" id="MIKC01000009">
    <property type="protein sequence ID" value="OEG22991.1"/>
    <property type="molecule type" value="Genomic_DNA"/>
</dbReference>
<dbReference type="STRING" id="1131292.BCR24_14145"/>
<evidence type="ECO:0000256" key="2">
    <source>
        <dbReference type="SAM" id="Phobius"/>
    </source>
</evidence>
<name>A0A1E5HDI2_9ENTE</name>
<accession>A0A1E5HDI2</accession>
<dbReference type="Pfam" id="PF10112">
    <property type="entry name" value="Halogen_Hydrol"/>
    <property type="match status" value="1"/>
</dbReference>
<protein>
    <submittedName>
        <fullName evidence="3">5-bromo-4-chloroindolyl phosphate hydrolysis protein</fullName>
    </submittedName>
</protein>
<feature type="transmembrane region" description="Helical" evidence="2">
    <location>
        <begin position="12"/>
        <end position="43"/>
    </location>
</feature>
<keyword evidence="2" id="KW-1133">Transmembrane helix</keyword>
<reference evidence="4" key="1">
    <citation type="submission" date="2016-09" db="EMBL/GenBank/DDBJ databases">
        <authorList>
            <person name="Gulvik C.A."/>
        </authorList>
    </citation>
    <scope>NUCLEOTIDE SEQUENCE [LARGE SCALE GENOMIC DNA]</scope>
    <source>
        <strain evidence="4">LMG 26676</strain>
    </source>
</reference>
<organism evidence="3 4">
    <name type="scientific">Enterococcus ureilyticus</name>
    <dbReference type="NCBI Taxonomy" id="1131292"/>
    <lineage>
        <taxon>Bacteria</taxon>
        <taxon>Bacillati</taxon>
        <taxon>Bacillota</taxon>
        <taxon>Bacilli</taxon>
        <taxon>Lactobacillales</taxon>
        <taxon>Enterococcaceae</taxon>
        <taxon>Enterococcus</taxon>
    </lineage>
</organism>